<dbReference type="PROSITE" id="PS50105">
    <property type="entry name" value="SAM_DOMAIN"/>
    <property type="match status" value="1"/>
</dbReference>
<dbReference type="SUPFAM" id="SSF50729">
    <property type="entry name" value="PH domain-like"/>
    <property type="match status" value="1"/>
</dbReference>
<feature type="region of interest" description="Disordered" evidence="4">
    <location>
        <begin position="1216"/>
        <end position="1235"/>
    </location>
</feature>
<dbReference type="PANTHER" id="PTHR24174">
    <property type="entry name" value="ANKYRIN REPEAT AND STERILE ALPHA MOTIF DOMAIN-CONTAINING PROTEIN 1"/>
    <property type="match status" value="1"/>
</dbReference>
<accession>A0A8S1HDQ8</accession>
<feature type="domain" description="SAM" evidence="6">
    <location>
        <begin position="1128"/>
        <end position="1194"/>
    </location>
</feature>
<feature type="domain" description="PID" evidence="5">
    <location>
        <begin position="1239"/>
        <end position="1340"/>
    </location>
</feature>
<dbReference type="SMART" id="SM00248">
    <property type="entry name" value="ANK"/>
    <property type="match status" value="6"/>
</dbReference>
<evidence type="ECO:0000256" key="2">
    <source>
        <dbReference type="ARBA" id="ARBA00023043"/>
    </source>
</evidence>
<feature type="region of interest" description="Disordered" evidence="4">
    <location>
        <begin position="895"/>
        <end position="922"/>
    </location>
</feature>
<dbReference type="PROSITE" id="PS50297">
    <property type="entry name" value="ANK_REP_REGION"/>
    <property type="match status" value="3"/>
</dbReference>
<dbReference type="PROSITE" id="PS01179">
    <property type="entry name" value="PID"/>
    <property type="match status" value="1"/>
</dbReference>
<dbReference type="Proteomes" id="UP000835052">
    <property type="component" value="Unassembled WGS sequence"/>
</dbReference>
<feature type="region of interest" description="Disordered" evidence="4">
    <location>
        <begin position="604"/>
        <end position="644"/>
    </location>
</feature>
<dbReference type="Pfam" id="PF00536">
    <property type="entry name" value="SAM_1"/>
    <property type="match status" value="1"/>
</dbReference>
<evidence type="ECO:0000313" key="8">
    <source>
        <dbReference type="Proteomes" id="UP000835052"/>
    </source>
</evidence>
<feature type="repeat" description="ANK" evidence="3">
    <location>
        <begin position="265"/>
        <end position="286"/>
    </location>
</feature>
<evidence type="ECO:0000256" key="4">
    <source>
        <dbReference type="SAM" id="MobiDB-lite"/>
    </source>
</evidence>
<feature type="region of interest" description="Disordered" evidence="4">
    <location>
        <begin position="955"/>
        <end position="980"/>
    </location>
</feature>
<feature type="compositionally biased region" description="Basic and acidic residues" evidence="4">
    <location>
        <begin position="497"/>
        <end position="507"/>
    </location>
</feature>
<evidence type="ECO:0000313" key="7">
    <source>
        <dbReference type="EMBL" id="CAD6193357.1"/>
    </source>
</evidence>
<feature type="region of interest" description="Disordered" evidence="4">
    <location>
        <begin position="748"/>
        <end position="770"/>
    </location>
</feature>
<proteinExistence type="predicted"/>
<dbReference type="InterPro" id="IPR036770">
    <property type="entry name" value="Ankyrin_rpt-contain_sf"/>
</dbReference>
<keyword evidence="1" id="KW-0677">Repeat</keyword>
<feature type="compositionally biased region" description="Low complexity" evidence="4">
    <location>
        <begin position="487"/>
        <end position="496"/>
    </location>
</feature>
<feature type="compositionally biased region" description="Low complexity" evidence="4">
    <location>
        <begin position="966"/>
        <end position="980"/>
    </location>
</feature>
<keyword evidence="2 3" id="KW-0040">ANK repeat</keyword>
<dbReference type="EMBL" id="CAJGYM010000034">
    <property type="protein sequence ID" value="CAD6193357.1"/>
    <property type="molecule type" value="Genomic_DNA"/>
</dbReference>
<dbReference type="PROSITE" id="PS50088">
    <property type="entry name" value="ANK_REPEAT"/>
    <property type="match status" value="4"/>
</dbReference>
<organism evidence="7 8">
    <name type="scientific">Caenorhabditis auriculariae</name>
    <dbReference type="NCBI Taxonomy" id="2777116"/>
    <lineage>
        <taxon>Eukaryota</taxon>
        <taxon>Metazoa</taxon>
        <taxon>Ecdysozoa</taxon>
        <taxon>Nematoda</taxon>
        <taxon>Chromadorea</taxon>
        <taxon>Rhabditida</taxon>
        <taxon>Rhabditina</taxon>
        <taxon>Rhabditomorpha</taxon>
        <taxon>Rhabditoidea</taxon>
        <taxon>Rhabditidae</taxon>
        <taxon>Peloderinae</taxon>
        <taxon>Caenorhabditis</taxon>
    </lineage>
</organism>
<dbReference type="Gene3D" id="1.25.40.20">
    <property type="entry name" value="Ankyrin repeat-containing domain"/>
    <property type="match status" value="2"/>
</dbReference>
<dbReference type="InterPro" id="IPR002110">
    <property type="entry name" value="Ankyrin_rpt"/>
</dbReference>
<feature type="repeat" description="ANK" evidence="3">
    <location>
        <begin position="381"/>
        <end position="409"/>
    </location>
</feature>
<comment type="caution">
    <text evidence="7">The sequence shown here is derived from an EMBL/GenBank/DDBJ whole genome shotgun (WGS) entry which is preliminary data.</text>
</comment>
<keyword evidence="8" id="KW-1185">Reference proteome</keyword>
<sequence>SRAAGGGHDGHPGNPERLEVLAWVAVALQIGSGQAPLDRQARPDSQDKTAQKESSQRHRTPGPAGDAGAPGAPEVMVGLDVPVSPENEDEDCQDRPGLQDQLDKPGSPGPAGPDGQPVQPGKRQTARGAGRRRTGKRCCLLSLAPTVAAALSKSTRRRQRSISAYNQRSDRYTTPKQSPKHRAVATSEELSPLRPDKVAAKQRIISSEVKNLIFRASSASNHLAALRDPTSTYTTLHYSALKGHEQISKLLLDFEVQLAMCKDKRGCVPLHLAAWCGHFNIVKMLIAALPESVDYANSTLETPMHLAAQHGHGAIVKLLLEKRANPTLRNVRGEGPLDIAARLGHAEVCNILARNVPELTLQSAAESSSTTLNEKAVVVYPLHAAARNSHIECLQVLRNNGFDINFVTEEGSALHVAAIFGQVKAVRYLIREGINTDICNSRGQTALEALTERESQGGSEVTQIIQSRDGWAECRRLIEEGTKRLQSDQLNSSSDSGIDRRDSERFTRRSQSNENDRDVIWKQLPTNASVHYQDQRKQVQRINSPLYLNADLRGASPGGSTADLSTMSDTTHAYPSTTLNRTWNSRMYDSGGVPRFPITSPYNKSRHNASQRTSDTLPVNFSGVRTKPVNPRGSILPQQGSDVYRAPPPQYNVWQQSRAAALPNYPSNGPSAMGYDNVPKNSLVYENAFPQERPWDQVCTGSIGRAMANQLNELKIHDGTQTLPAGRIRARVPIGQTFSPIAEQAINSPGSAKLNRPRINGSRTTCDREESLGLTNSPRLDTRASSVVSSLTFACSTLERGGSPSIRSMQQGRAPLAMPEELTGSTTNSLMSNSMNSDRESRENSVTIIANYEDAANGSKVPGEHFEKASSPGSPPSPNTSQAVIFDALYGSTAPRGRRLSSNSKSAAAPLSPAGTDCSDSTMASSCSLQMISQISHTPPSVKSPTRNDANLLGSEVRLRPEFRSPDSTSSKTTSGSSRSINMAEEWKQIDEILASYGAAPCRESVFMREYEPQVAVFLRDRRSQALTLQLVNSPLNTRPNSIELDKERRQPTNILSVPEWLEMKVGLPSAVARDIGALLVKYGFDSCNQLKGSLTWETLAALNIPEPIQMHIMHGLDVLEDRNPEAYTFYYVSDWLCSLDLTSYLGNFLNEGFKSMKIIRGAEITKPVLKKLGVELPGHMARILYSLRRGEEIEAVALNKTSPRKNNHSEYARLEKETLRSKNSESPDPELGRRDKLMSDGVLFSAHFLGKTEISNIDGTDESRRVMEKMKKAIRDIVNVPQVFLEISVDGVRILDSVKKSVMAVHEVSRIQIVCQDERDLNCFTYITQDNEKNFCHVFLRPDSGRRHRDHRHLGPGL</sequence>
<dbReference type="InterPro" id="IPR001660">
    <property type="entry name" value="SAM"/>
</dbReference>
<dbReference type="InterPro" id="IPR033635">
    <property type="entry name" value="ANKS1/Caskin"/>
</dbReference>
<feature type="compositionally biased region" description="Polar residues" evidence="4">
    <location>
        <begin position="610"/>
        <end position="619"/>
    </location>
</feature>
<dbReference type="SUPFAM" id="SSF47769">
    <property type="entry name" value="SAM/Pointed domain"/>
    <property type="match status" value="1"/>
</dbReference>
<feature type="compositionally biased region" description="Low complexity" evidence="4">
    <location>
        <begin position="822"/>
        <end position="836"/>
    </location>
</feature>
<dbReference type="Gene3D" id="2.30.29.30">
    <property type="entry name" value="Pleckstrin-homology domain (PH domain)/Phosphotyrosine-binding domain (PTB)"/>
    <property type="match status" value="1"/>
</dbReference>
<feature type="compositionally biased region" description="Low complexity" evidence="4">
    <location>
        <begin position="61"/>
        <end position="73"/>
    </location>
</feature>
<dbReference type="Pfam" id="PF00640">
    <property type="entry name" value="PID"/>
    <property type="match status" value="1"/>
</dbReference>
<evidence type="ECO:0000256" key="1">
    <source>
        <dbReference type="ARBA" id="ARBA00022737"/>
    </source>
</evidence>
<reference evidence="7" key="1">
    <citation type="submission" date="2020-10" db="EMBL/GenBank/DDBJ databases">
        <authorList>
            <person name="Kikuchi T."/>
        </authorList>
    </citation>
    <scope>NUCLEOTIDE SEQUENCE</scope>
    <source>
        <strain evidence="7">NKZ352</strain>
    </source>
</reference>
<dbReference type="InterPro" id="IPR006020">
    <property type="entry name" value="PTB/PI_dom"/>
</dbReference>
<feature type="repeat" description="ANK" evidence="3">
    <location>
        <begin position="299"/>
        <end position="331"/>
    </location>
</feature>
<feature type="repeat" description="ANK" evidence="3">
    <location>
        <begin position="409"/>
        <end position="441"/>
    </location>
</feature>
<feature type="region of interest" description="Disordered" evidence="4">
    <location>
        <begin position="485"/>
        <end position="518"/>
    </location>
</feature>
<feature type="region of interest" description="Disordered" evidence="4">
    <location>
        <begin position="33"/>
        <end position="137"/>
    </location>
</feature>
<evidence type="ECO:0000256" key="3">
    <source>
        <dbReference type="PROSITE-ProRule" id="PRU00023"/>
    </source>
</evidence>
<dbReference type="OrthoDB" id="10039052at2759"/>
<feature type="non-terminal residue" evidence="7">
    <location>
        <position position="1359"/>
    </location>
</feature>
<name>A0A8S1HDQ8_9PELO</name>
<dbReference type="PANTHER" id="PTHR24174:SF16">
    <property type="entry name" value="CASKIN-2"/>
    <property type="match status" value="1"/>
</dbReference>
<feature type="region of interest" description="Disordered" evidence="4">
    <location>
        <begin position="150"/>
        <end position="190"/>
    </location>
</feature>
<protein>
    <submittedName>
        <fullName evidence="7">Uncharacterized protein</fullName>
    </submittedName>
</protein>
<dbReference type="InterPro" id="IPR011993">
    <property type="entry name" value="PH-like_dom_sf"/>
</dbReference>
<feature type="compositionally biased region" description="Basic and acidic residues" evidence="4">
    <location>
        <begin position="39"/>
        <end position="56"/>
    </location>
</feature>
<feature type="region of interest" description="Disordered" evidence="4">
    <location>
        <begin position="822"/>
        <end position="882"/>
    </location>
</feature>
<dbReference type="SUPFAM" id="SSF48403">
    <property type="entry name" value="Ankyrin repeat"/>
    <property type="match status" value="1"/>
</dbReference>
<gene>
    <name evidence="7" type="ORF">CAUJ_LOCUS9276</name>
</gene>
<evidence type="ECO:0000259" key="6">
    <source>
        <dbReference type="PROSITE" id="PS50105"/>
    </source>
</evidence>
<dbReference type="Gene3D" id="1.10.150.50">
    <property type="entry name" value="Transcription Factor, Ets-1"/>
    <property type="match status" value="1"/>
</dbReference>
<dbReference type="InterPro" id="IPR013761">
    <property type="entry name" value="SAM/pointed_sf"/>
</dbReference>
<evidence type="ECO:0000259" key="5">
    <source>
        <dbReference type="PROSITE" id="PS01179"/>
    </source>
</evidence>
<dbReference type="SMART" id="SM00454">
    <property type="entry name" value="SAM"/>
    <property type="match status" value="1"/>
</dbReference>
<dbReference type="Pfam" id="PF12796">
    <property type="entry name" value="Ank_2"/>
    <property type="match status" value="3"/>
</dbReference>